<name>A0A9E7ENX1_9LILI</name>
<evidence type="ECO:0000313" key="1">
    <source>
        <dbReference type="EMBL" id="URD81024.1"/>
    </source>
</evidence>
<dbReference type="EMBL" id="CP097503">
    <property type="protein sequence ID" value="URD81024.1"/>
    <property type="molecule type" value="Genomic_DNA"/>
</dbReference>
<keyword evidence="2" id="KW-1185">Reference proteome</keyword>
<dbReference type="OrthoDB" id="1839884at2759"/>
<proteinExistence type="predicted"/>
<gene>
    <name evidence="1" type="ORF">MUK42_15637</name>
</gene>
<dbReference type="Proteomes" id="UP001055439">
    <property type="component" value="Chromosome 10"/>
</dbReference>
<accession>A0A9E7ENX1</accession>
<dbReference type="PANTHER" id="PTHR36372">
    <property type="entry name" value="EXPRESSED PROTEIN"/>
    <property type="match status" value="1"/>
</dbReference>
<organism evidence="1 2">
    <name type="scientific">Musa troglodytarum</name>
    <name type="common">fe'i banana</name>
    <dbReference type="NCBI Taxonomy" id="320322"/>
    <lineage>
        <taxon>Eukaryota</taxon>
        <taxon>Viridiplantae</taxon>
        <taxon>Streptophyta</taxon>
        <taxon>Embryophyta</taxon>
        <taxon>Tracheophyta</taxon>
        <taxon>Spermatophyta</taxon>
        <taxon>Magnoliopsida</taxon>
        <taxon>Liliopsida</taxon>
        <taxon>Zingiberales</taxon>
        <taxon>Musaceae</taxon>
        <taxon>Musa</taxon>
    </lineage>
</organism>
<reference evidence="1" key="1">
    <citation type="submission" date="2022-05" db="EMBL/GenBank/DDBJ databases">
        <title>The Musa troglodytarum L. genome provides insights into the mechanism of non-climacteric behaviour and enrichment of carotenoids.</title>
        <authorList>
            <person name="Wang J."/>
        </authorList>
    </citation>
    <scope>NUCLEOTIDE SEQUENCE</scope>
    <source>
        <tissue evidence="1">Leaf</tissue>
    </source>
</reference>
<sequence>MLRLICHGLTLIQGSRRELKRQLAEQWRVSGQVFPLSLAEEQAVRGLRRKLEVTNTDGCAFKRRRDAQLHPSPFERAFSAVSPICNPIGDGMDLTYF</sequence>
<evidence type="ECO:0000313" key="2">
    <source>
        <dbReference type="Proteomes" id="UP001055439"/>
    </source>
</evidence>
<protein>
    <submittedName>
        <fullName evidence="1">Uncharacterized protein</fullName>
    </submittedName>
</protein>
<dbReference type="AlphaFoldDB" id="A0A9E7ENX1"/>